<dbReference type="InterPro" id="IPR029057">
    <property type="entry name" value="PRTase-like"/>
</dbReference>
<comment type="caution">
    <text evidence="2">The sequence shown here is derived from an EMBL/GenBank/DDBJ whole genome shotgun (WGS) entry which is preliminary data.</text>
</comment>
<evidence type="ECO:0000313" key="3">
    <source>
        <dbReference type="Proteomes" id="UP000644147"/>
    </source>
</evidence>
<dbReference type="GO" id="GO:0016757">
    <property type="term" value="F:glycosyltransferase activity"/>
    <property type="evidence" value="ECO:0007669"/>
    <property type="project" value="UniProtKB-KW"/>
</dbReference>
<dbReference type="EMBL" id="JAEHFX010000001">
    <property type="protein sequence ID" value="MBK0401679.1"/>
    <property type="molecule type" value="Genomic_DNA"/>
</dbReference>
<keyword evidence="3" id="KW-1185">Reference proteome</keyword>
<sequence>MIRNRQDGAKRLTERLRKYQGEDGIVLAIPRGGVPIGAYIAKELGFPVEVILSKKIGHPRNPEFAIGAVSMDSVEVNESLAVPREYIEKETQKIQEELKRRYQLFMASHKPTDLHNKLVILVDDGIATGHTLMSTILMVKKQKPKKLVVAVPVAPPSAIKEFEPLVDELICLLAPPGFYAVGQFYEEFQQVSDEEVISALKGNIVF</sequence>
<accession>A0ABS1BX83</accession>
<organism evidence="2 3">
    <name type="scientific">Adhaeribacter terrigena</name>
    <dbReference type="NCBI Taxonomy" id="2793070"/>
    <lineage>
        <taxon>Bacteria</taxon>
        <taxon>Pseudomonadati</taxon>
        <taxon>Bacteroidota</taxon>
        <taxon>Cytophagia</taxon>
        <taxon>Cytophagales</taxon>
        <taxon>Hymenobacteraceae</taxon>
        <taxon>Adhaeribacter</taxon>
    </lineage>
</organism>
<evidence type="ECO:0000313" key="2">
    <source>
        <dbReference type="EMBL" id="MBK0401679.1"/>
    </source>
</evidence>
<reference evidence="2 3" key="1">
    <citation type="submission" date="2020-12" db="EMBL/GenBank/DDBJ databases">
        <title>Bacterial novel species Adhaeribacter sp. BT258 isolated from soil.</title>
        <authorList>
            <person name="Jung H.-Y."/>
        </authorList>
    </citation>
    <scope>NUCLEOTIDE SEQUENCE [LARGE SCALE GENOMIC DNA]</scope>
    <source>
        <strain evidence="2 3">BT258</strain>
    </source>
</reference>
<dbReference type="CDD" id="cd06223">
    <property type="entry name" value="PRTases_typeI"/>
    <property type="match status" value="1"/>
</dbReference>
<dbReference type="Proteomes" id="UP000644147">
    <property type="component" value="Unassembled WGS sequence"/>
</dbReference>
<dbReference type="SUPFAM" id="SSF53271">
    <property type="entry name" value="PRTase-like"/>
    <property type="match status" value="1"/>
</dbReference>
<proteinExistence type="predicted"/>
<dbReference type="Pfam" id="PF00156">
    <property type="entry name" value="Pribosyltran"/>
    <property type="match status" value="1"/>
</dbReference>
<protein>
    <submittedName>
        <fullName evidence="2">Phosphoribosyltransferase</fullName>
    </submittedName>
</protein>
<dbReference type="RefSeq" id="WP_200504300.1">
    <property type="nucleotide sequence ID" value="NZ_JAEHFX010000001.1"/>
</dbReference>
<evidence type="ECO:0000259" key="1">
    <source>
        <dbReference type="Pfam" id="PF00156"/>
    </source>
</evidence>
<dbReference type="InterPro" id="IPR000836">
    <property type="entry name" value="PRTase_dom"/>
</dbReference>
<gene>
    <name evidence="2" type="ORF">I5M27_01700</name>
</gene>
<dbReference type="Gene3D" id="3.30.1310.20">
    <property type="entry name" value="PRTase-like"/>
    <property type="match status" value="1"/>
</dbReference>
<keyword evidence="2" id="KW-0328">Glycosyltransferase</keyword>
<feature type="domain" description="Phosphoribosyltransferase" evidence="1">
    <location>
        <begin position="7"/>
        <end position="161"/>
    </location>
</feature>
<dbReference type="Gene3D" id="3.40.50.2020">
    <property type="match status" value="1"/>
</dbReference>
<name>A0ABS1BX83_9BACT</name>
<keyword evidence="2" id="KW-0808">Transferase</keyword>